<evidence type="ECO:0000313" key="4">
    <source>
        <dbReference type="Proteomes" id="UP000499080"/>
    </source>
</evidence>
<keyword evidence="2" id="KW-0472">Membrane</keyword>
<feature type="compositionally biased region" description="Low complexity" evidence="1">
    <location>
        <begin position="31"/>
        <end position="47"/>
    </location>
</feature>
<keyword evidence="2" id="KW-0812">Transmembrane</keyword>
<keyword evidence="4" id="KW-1185">Reference proteome</keyword>
<proteinExistence type="predicted"/>
<dbReference type="Pfam" id="PF06522">
    <property type="entry name" value="B12D"/>
    <property type="match status" value="1"/>
</dbReference>
<gene>
    <name evidence="3" type="ORF">AVEN_218642_1</name>
</gene>
<dbReference type="PANTHER" id="PTHR14256">
    <property type="entry name" value="NADH-UBIQUINONE OXIDOREDUCTASE MLRQ SUBUNIT"/>
    <property type="match status" value="1"/>
</dbReference>
<dbReference type="AlphaFoldDB" id="A0A4Y2B3X0"/>
<keyword evidence="2" id="KW-1133">Transmembrane helix</keyword>
<dbReference type="InterPro" id="IPR010530">
    <property type="entry name" value="B12D"/>
</dbReference>
<dbReference type="PANTHER" id="PTHR14256:SF1">
    <property type="entry name" value="GEO09626P1"/>
    <property type="match status" value="1"/>
</dbReference>
<accession>A0A4Y2B3X0</accession>
<feature type="region of interest" description="Disordered" evidence="1">
    <location>
        <begin position="1"/>
        <end position="52"/>
    </location>
</feature>
<sequence>MAIRTPPSISDYHSDDTGCLGRTEGCEGITEPAGESAASSAASEEPSVPGTAEEFVSCETPLNCTHGFKMMKGLTFASLKKHYSLIPLFFFLGGGMLLSAGYLARLAFKNPEVGWRRKSNPEPWQEYSDKRYKLLHIKEEPDYAKLKEQRPEF</sequence>
<feature type="transmembrane region" description="Helical" evidence="2">
    <location>
        <begin position="85"/>
        <end position="108"/>
    </location>
</feature>
<comment type="caution">
    <text evidence="3">The sequence shown here is derived from an EMBL/GenBank/DDBJ whole genome shotgun (WGS) entry which is preliminary data.</text>
</comment>
<dbReference type="OrthoDB" id="5511684at2759"/>
<reference evidence="3 4" key="1">
    <citation type="journal article" date="2019" name="Sci. Rep.">
        <title>Orb-weaving spider Araneus ventricosus genome elucidates the spidroin gene catalogue.</title>
        <authorList>
            <person name="Kono N."/>
            <person name="Nakamura H."/>
            <person name="Ohtoshi R."/>
            <person name="Moran D.A.P."/>
            <person name="Shinohara A."/>
            <person name="Yoshida Y."/>
            <person name="Fujiwara M."/>
            <person name="Mori M."/>
            <person name="Tomita M."/>
            <person name="Arakawa K."/>
        </authorList>
    </citation>
    <scope>NUCLEOTIDE SEQUENCE [LARGE SCALE GENOMIC DNA]</scope>
</reference>
<evidence type="ECO:0000256" key="1">
    <source>
        <dbReference type="SAM" id="MobiDB-lite"/>
    </source>
</evidence>
<dbReference type="Proteomes" id="UP000499080">
    <property type="component" value="Unassembled WGS sequence"/>
</dbReference>
<name>A0A4Y2B3X0_ARAVE</name>
<evidence type="ECO:0008006" key="5">
    <source>
        <dbReference type="Google" id="ProtNLM"/>
    </source>
</evidence>
<evidence type="ECO:0000256" key="2">
    <source>
        <dbReference type="SAM" id="Phobius"/>
    </source>
</evidence>
<dbReference type="EMBL" id="BGPR01000051">
    <property type="protein sequence ID" value="GBL86890.1"/>
    <property type="molecule type" value="Genomic_DNA"/>
</dbReference>
<organism evidence="3 4">
    <name type="scientific">Araneus ventricosus</name>
    <name type="common">Orbweaver spider</name>
    <name type="synonym">Epeira ventricosa</name>
    <dbReference type="NCBI Taxonomy" id="182803"/>
    <lineage>
        <taxon>Eukaryota</taxon>
        <taxon>Metazoa</taxon>
        <taxon>Ecdysozoa</taxon>
        <taxon>Arthropoda</taxon>
        <taxon>Chelicerata</taxon>
        <taxon>Arachnida</taxon>
        <taxon>Araneae</taxon>
        <taxon>Araneomorphae</taxon>
        <taxon>Entelegynae</taxon>
        <taxon>Araneoidea</taxon>
        <taxon>Araneidae</taxon>
        <taxon>Araneus</taxon>
    </lineage>
</organism>
<evidence type="ECO:0000313" key="3">
    <source>
        <dbReference type="EMBL" id="GBL86890.1"/>
    </source>
</evidence>
<protein>
    <recommendedName>
        <fullName evidence="5">Cytochrome c oxidase subunit NDUFA4</fullName>
    </recommendedName>
</protein>